<feature type="transmembrane region" description="Helical" evidence="5">
    <location>
        <begin position="140"/>
        <end position="160"/>
    </location>
</feature>
<dbReference type="CDD" id="cd17502">
    <property type="entry name" value="MFS_Azr1_MDR_like"/>
    <property type="match status" value="1"/>
</dbReference>
<keyword evidence="3 5" id="KW-1133">Transmembrane helix</keyword>
<gene>
    <name evidence="7" type="ORF">R8Z52_05695</name>
</gene>
<feature type="transmembrane region" description="Helical" evidence="5">
    <location>
        <begin position="48"/>
        <end position="69"/>
    </location>
</feature>
<evidence type="ECO:0000256" key="1">
    <source>
        <dbReference type="ARBA" id="ARBA00004141"/>
    </source>
</evidence>
<dbReference type="InterPro" id="IPR036259">
    <property type="entry name" value="MFS_trans_sf"/>
</dbReference>
<dbReference type="PROSITE" id="PS00217">
    <property type="entry name" value="SUGAR_TRANSPORT_2"/>
    <property type="match status" value="1"/>
</dbReference>
<evidence type="ECO:0000313" key="7">
    <source>
        <dbReference type="EMBL" id="WPC74710.1"/>
    </source>
</evidence>
<dbReference type="PANTHER" id="PTHR23501">
    <property type="entry name" value="MAJOR FACILITATOR SUPERFAMILY"/>
    <property type="match status" value="1"/>
</dbReference>
<feature type="transmembrane region" description="Helical" evidence="5">
    <location>
        <begin position="302"/>
        <end position="320"/>
    </location>
</feature>
<name>A0ABZ0QE91_9VIBR</name>
<feature type="domain" description="Major facilitator superfamily (MFS) profile" evidence="6">
    <location>
        <begin position="13"/>
        <end position="469"/>
    </location>
</feature>
<feature type="transmembrane region" description="Helical" evidence="5">
    <location>
        <begin position="439"/>
        <end position="459"/>
    </location>
</feature>
<keyword evidence="4 5" id="KW-0472">Membrane</keyword>
<evidence type="ECO:0000313" key="8">
    <source>
        <dbReference type="Proteomes" id="UP001304071"/>
    </source>
</evidence>
<evidence type="ECO:0000256" key="4">
    <source>
        <dbReference type="ARBA" id="ARBA00023136"/>
    </source>
</evidence>
<feature type="transmembrane region" description="Helical" evidence="5">
    <location>
        <begin position="356"/>
        <end position="376"/>
    </location>
</feature>
<feature type="transmembrane region" description="Helical" evidence="5">
    <location>
        <begin position="332"/>
        <end position="350"/>
    </location>
</feature>
<feature type="transmembrane region" description="Helical" evidence="5">
    <location>
        <begin position="229"/>
        <end position="246"/>
    </location>
</feature>
<accession>A0ABZ0QE91</accession>
<feature type="transmembrane region" description="Helical" evidence="5">
    <location>
        <begin position="81"/>
        <end position="104"/>
    </location>
</feature>
<dbReference type="Gene3D" id="1.20.1720.10">
    <property type="entry name" value="Multidrug resistance protein D"/>
    <property type="match status" value="1"/>
</dbReference>
<dbReference type="RefSeq" id="WP_261894998.1">
    <property type="nucleotide sequence ID" value="NZ_AP024895.1"/>
</dbReference>
<feature type="transmembrane region" description="Helical" evidence="5">
    <location>
        <begin position="199"/>
        <end position="217"/>
    </location>
</feature>
<dbReference type="SUPFAM" id="SSF103473">
    <property type="entry name" value="MFS general substrate transporter"/>
    <property type="match status" value="1"/>
</dbReference>
<comment type="subcellular location">
    <subcellularLocation>
        <location evidence="1">Membrane</location>
        <topology evidence="1">Multi-pass membrane protein</topology>
    </subcellularLocation>
</comment>
<dbReference type="Proteomes" id="UP001304071">
    <property type="component" value="Chromosome 1"/>
</dbReference>
<evidence type="ECO:0000256" key="5">
    <source>
        <dbReference type="SAM" id="Phobius"/>
    </source>
</evidence>
<dbReference type="PANTHER" id="PTHR23501:SF197">
    <property type="entry name" value="COMD"/>
    <property type="match status" value="1"/>
</dbReference>
<dbReference type="EMBL" id="CP138203">
    <property type="protein sequence ID" value="WPC74710.1"/>
    <property type="molecule type" value="Genomic_DNA"/>
</dbReference>
<feature type="transmembrane region" description="Helical" evidence="5">
    <location>
        <begin position="110"/>
        <end position="128"/>
    </location>
</feature>
<organism evidence="7 8">
    <name type="scientific">Vibrio porteresiae DSM 19223</name>
    <dbReference type="NCBI Taxonomy" id="1123496"/>
    <lineage>
        <taxon>Bacteria</taxon>
        <taxon>Pseudomonadati</taxon>
        <taxon>Pseudomonadota</taxon>
        <taxon>Gammaproteobacteria</taxon>
        <taxon>Vibrionales</taxon>
        <taxon>Vibrionaceae</taxon>
        <taxon>Vibrio</taxon>
    </lineage>
</organism>
<feature type="transmembrane region" description="Helical" evidence="5">
    <location>
        <begin position="397"/>
        <end position="419"/>
    </location>
</feature>
<keyword evidence="2 5" id="KW-0812">Transmembrane</keyword>
<proteinExistence type="predicted"/>
<dbReference type="InterPro" id="IPR011701">
    <property type="entry name" value="MFS"/>
</dbReference>
<evidence type="ECO:0000256" key="3">
    <source>
        <dbReference type="ARBA" id="ARBA00022989"/>
    </source>
</evidence>
<dbReference type="InterPro" id="IPR020846">
    <property type="entry name" value="MFS_dom"/>
</dbReference>
<feature type="transmembrane region" description="Helical" evidence="5">
    <location>
        <begin position="274"/>
        <end position="296"/>
    </location>
</feature>
<protein>
    <submittedName>
        <fullName evidence="7">MDR family MFS transporter</fullName>
    </submittedName>
</protein>
<feature type="transmembrane region" description="Helical" evidence="5">
    <location>
        <begin position="166"/>
        <end position="183"/>
    </location>
</feature>
<keyword evidence="8" id="KW-1185">Reference proteome</keyword>
<reference evidence="7 8" key="1">
    <citation type="submission" date="2023-11" db="EMBL/GenBank/DDBJ databases">
        <title>Plant-associative lifestyle of Vibrio porteresiae and its evolutionary dynamics.</title>
        <authorList>
            <person name="Rameshkumar N."/>
            <person name="Kirti K."/>
        </authorList>
    </citation>
    <scope>NUCLEOTIDE SEQUENCE [LARGE SCALE GENOMIC DNA]</scope>
    <source>
        <strain evidence="7 8">MSSRF30</strain>
    </source>
</reference>
<dbReference type="InterPro" id="IPR005829">
    <property type="entry name" value="Sugar_transporter_CS"/>
</dbReference>
<evidence type="ECO:0000256" key="2">
    <source>
        <dbReference type="ARBA" id="ARBA00022692"/>
    </source>
</evidence>
<dbReference type="Gene3D" id="1.20.1250.20">
    <property type="entry name" value="MFS general substrate transporter like domains"/>
    <property type="match status" value="1"/>
</dbReference>
<dbReference type="Pfam" id="PF07690">
    <property type="entry name" value="MFS_1"/>
    <property type="match status" value="1"/>
</dbReference>
<dbReference type="PROSITE" id="PS50850">
    <property type="entry name" value="MFS"/>
    <property type="match status" value="1"/>
</dbReference>
<evidence type="ECO:0000259" key="6">
    <source>
        <dbReference type="PROSITE" id="PS50850"/>
    </source>
</evidence>
<sequence>MATEVDKSTFLKIFTTVFLPMFLAAVDQTLLATATPNIVRELGNLPLSSWIAIGYMLAGAATVPIYGWLGDLFGRKNMLLMALGIFALGSVCCALSTSMEWLVINRVVQGIGSGGLMILSQALIGEWVAPRQKAKYQGYFSSLFALSSMGGPVLGGFIVTYLNWHWLFWLNLPLIGIAVYRLARTPTAQIPRTQRSLDLWGLMLFPVMTTLLIYWLSSGGHYFAWRSDTSYLLAGTFIVVAVIFVFQQRRVKDSFLPLGLLKQKIIYRPLRSSFIFAACLFSLAFFLPIFLQIVLHLEPAEAGVHMIPMSAGIITGSYCTGKWIGRTGVPKYLPVVGFTLSATMFLLLGTCPLSPLVISLLALGCGLGLGTVMPSTQVTIQTVSGKANLGRITAMAGLCRSLGGSVGTALFGTLIYSLIPNFDVNHSLTALLSAPHEEVVQAFQTAFKIAAVLAIVGACNAASVPRIHLDDFSFEVGIK</sequence>